<dbReference type="InterPro" id="IPR035956">
    <property type="entry name" value="RimP_N_sf"/>
</dbReference>
<dbReference type="SUPFAM" id="SSF75420">
    <property type="entry name" value="YhbC-like, N-terminal domain"/>
    <property type="match status" value="1"/>
</dbReference>
<dbReference type="EMBL" id="CP093442">
    <property type="protein sequence ID" value="UOF02364.1"/>
    <property type="molecule type" value="Genomic_DNA"/>
</dbReference>
<evidence type="ECO:0000256" key="2">
    <source>
        <dbReference type="ARBA" id="ARBA00022517"/>
    </source>
</evidence>
<dbReference type="SUPFAM" id="SSF74942">
    <property type="entry name" value="YhbC-like, C-terminal domain"/>
    <property type="match status" value="1"/>
</dbReference>
<keyword evidence="1 3" id="KW-0963">Cytoplasm</keyword>
<dbReference type="RefSeq" id="WP_243539629.1">
    <property type="nucleotide sequence ID" value="NZ_CP093442.1"/>
</dbReference>
<organism evidence="6 7">
    <name type="scientific">Bdellovibrio reynosensis</name>
    <dbReference type="NCBI Taxonomy" id="2835041"/>
    <lineage>
        <taxon>Bacteria</taxon>
        <taxon>Pseudomonadati</taxon>
        <taxon>Bdellovibrionota</taxon>
        <taxon>Bdellovibrionia</taxon>
        <taxon>Bdellovibrionales</taxon>
        <taxon>Pseudobdellovibrionaceae</taxon>
        <taxon>Bdellovibrio</taxon>
    </lineage>
</organism>
<evidence type="ECO:0000313" key="6">
    <source>
        <dbReference type="EMBL" id="UOF02364.1"/>
    </source>
</evidence>
<dbReference type="InterPro" id="IPR036847">
    <property type="entry name" value="RimP_C_sf"/>
</dbReference>
<dbReference type="PANTHER" id="PTHR33867">
    <property type="entry name" value="RIBOSOME MATURATION FACTOR RIMP"/>
    <property type="match status" value="1"/>
</dbReference>
<sequence length="173" mass="19345">MSETPSWMETVKNMAQTAATEQGCLLYDVEFVGLGKGRTLRVFIDREDGNVTIDDCSNVSKALNEVLDADENLIPGEAYNLEVSTPGLERHLKQPWHFQKAVGKKIYVKTTKAFESAGVTDKKWKAGKTVEDVLESADEKGIRFVIKGVELNVPYEMIDKAKVIFEMTKGQKK</sequence>
<evidence type="ECO:0000256" key="3">
    <source>
        <dbReference type="HAMAP-Rule" id="MF_01077"/>
    </source>
</evidence>
<gene>
    <name evidence="3" type="primary">rimP</name>
    <name evidence="6" type="ORF">MNR06_05290</name>
</gene>
<accession>A0ABY4CCB9</accession>
<feature type="domain" description="Ribosome maturation factor RimP N-terminal" evidence="4">
    <location>
        <begin position="16"/>
        <end position="89"/>
    </location>
</feature>
<evidence type="ECO:0000256" key="1">
    <source>
        <dbReference type="ARBA" id="ARBA00022490"/>
    </source>
</evidence>
<dbReference type="Proteomes" id="UP000830116">
    <property type="component" value="Chromosome"/>
</dbReference>
<dbReference type="PANTHER" id="PTHR33867:SF1">
    <property type="entry name" value="RIBOSOME MATURATION FACTOR RIMP"/>
    <property type="match status" value="1"/>
</dbReference>
<dbReference type="InterPro" id="IPR003728">
    <property type="entry name" value="Ribosome_maturation_RimP"/>
</dbReference>
<comment type="subcellular location">
    <subcellularLocation>
        <location evidence="3">Cytoplasm</location>
    </subcellularLocation>
</comment>
<dbReference type="InterPro" id="IPR028989">
    <property type="entry name" value="RimP_N"/>
</dbReference>
<dbReference type="HAMAP" id="MF_01077">
    <property type="entry name" value="RimP"/>
    <property type="match status" value="1"/>
</dbReference>
<dbReference type="CDD" id="cd01734">
    <property type="entry name" value="YlxS_C"/>
    <property type="match status" value="1"/>
</dbReference>
<dbReference type="Pfam" id="PF02576">
    <property type="entry name" value="RimP_N"/>
    <property type="match status" value="1"/>
</dbReference>
<keyword evidence="7" id="KW-1185">Reference proteome</keyword>
<feature type="domain" description="Ribosome maturation factor RimP C-terminal" evidence="5">
    <location>
        <begin position="92"/>
        <end position="166"/>
    </location>
</feature>
<evidence type="ECO:0000313" key="7">
    <source>
        <dbReference type="Proteomes" id="UP000830116"/>
    </source>
</evidence>
<comment type="function">
    <text evidence="3">Required for maturation of 30S ribosomal subunits.</text>
</comment>
<dbReference type="Pfam" id="PF17384">
    <property type="entry name" value="DUF150_C"/>
    <property type="match status" value="1"/>
</dbReference>
<reference evidence="6" key="1">
    <citation type="submission" date="2022-03" db="EMBL/GenBank/DDBJ databases">
        <title>Genome Identification and Characterization of new species Bdellovibrio reynosense LBG001 sp. nov. from a Mexico soil sample.</title>
        <authorList>
            <person name="Camilli A."/>
            <person name="Ajao Y."/>
            <person name="Guo X."/>
        </authorList>
    </citation>
    <scope>NUCLEOTIDE SEQUENCE</scope>
    <source>
        <strain evidence="6">LBG001</strain>
    </source>
</reference>
<name>A0ABY4CCB9_9BACT</name>
<dbReference type="Gene3D" id="3.30.300.70">
    <property type="entry name" value="RimP-like superfamily, N-terminal"/>
    <property type="match status" value="1"/>
</dbReference>
<proteinExistence type="inferred from homology"/>
<protein>
    <recommendedName>
        <fullName evidence="3">Ribosome maturation factor RimP</fullName>
    </recommendedName>
</protein>
<dbReference type="InterPro" id="IPR028998">
    <property type="entry name" value="RimP_C"/>
</dbReference>
<keyword evidence="2 3" id="KW-0690">Ribosome biogenesis</keyword>
<evidence type="ECO:0000259" key="5">
    <source>
        <dbReference type="Pfam" id="PF17384"/>
    </source>
</evidence>
<comment type="similarity">
    <text evidence="3">Belongs to the RimP family.</text>
</comment>
<evidence type="ECO:0000259" key="4">
    <source>
        <dbReference type="Pfam" id="PF02576"/>
    </source>
</evidence>
<dbReference type="Gene3D" id="2.30.30.180">
    <property type="entry name" value="Ribosome maturation factor RimP, C-terminal domain"/>
    <property type="match status" value="1"/>
</dbReference>